<name>A0A0A6P1P0_9GAMM</name>
<dbReference type="Pfam" id="PF13385">
    <property type="entry name" value="Laminin_G_3"/>
    <property type="match status" value="1"/>
</dbReference>
<dbReference type="InterPro" id="IPR013320">
    <property type="entry name" value="ConA-like_dom_sf"/>
</dbReference>
<dbReference type="EMBL" id="JSZA02000059">
    <property type="protein sequence ID" value="KHD04805.1"/>
    <property type="molecule type" value="Genomic_DNA"/>
</dbReference>
<dbReference type="AlphaFoldDB" id="A0A0A6P1P0"/>
<evidence type="ECO:0008006" key="3">
    <source>
        <dbReference type="Google" id="ProtNLM"/>
    </source>
</evidence>
<proteinExistence type="predicted"/>
<dbReference type="Gene3D" id="2.60.120.200">
    <property type="match status" value="1"/>
</dbReference>
<organism evidence="1 2">
    <name type="scientific">Candidatus Thiomargarita nelsonii</name>
    <dbReference type="NCBI Taxonomy" id="1003181"/>
    <lineage>
        <taxon>Bacteria</taxon>
        <taxon>Pseudomonadati</taxon>
        <taxon>Pseudomonadota</taxon>
        <taxon>Gammaproteobacteria</taxon>
        <taxon>Thiotrichales</taxon>
        <taxon>Thiotrichaceae</taxon>
        <taxon>Thiomargarita</taxon>
    </lineage>
</organism>
<reference evidence="1 2" key="1">
    <citation type="journal article" date="2016" name="Front. Microbiol.">
        <title>Single-Cell (Meta-)Genomics of a Dimorphic Candidatus Thiomargarita nelsonii Reveals Genomic Plasticity.</title>
        <authorList>
            <person name="Flood B.E."/>
            <person name="Fliss P."/>
            <person name="Jones D.S."/>
            <person name="Dick G.J."/>
            <person name="Jain S."/>
            <person name="Kaster A.K."/>
            <person name="Winkel M."/>
            <person name="Mussmann M."/>
            <person name="Bailey J."/>
        </authorList>
    </citation>
    <scope>NUCLEOTIDE SEQUENCE [LARGE SCALE GENOMIC DNA]</scope>
    <source>
        <strain evidence="1">Hydrate Ridge</strain>
    </source>
</reference>
<dbReference type="PROSITE" id="PS51257">
    <property type="entry name" value="PROKAR_LIPOPROTEIN"/>
    <property type="match status" value="1"/>
</dbReference>
<keyword evidence="2" id="KW-1185">Reference proteome</keyword>
<dbReference type="PANTHER" id="PTHR42535">
    <property type="entry name" value="OOKINETE PROTEIN, PUTATIVE-RELATED"/>
    <property type="match status" value="1"/>
</dbReference>
<dbReference type="Proteomes" id="UP000030428">
    <property type="component" value="Unassembled WGS sequence"/>
</dbReference>
<evidence type="ECO:0000313" key="2">
    <source>
        <dbReference type="Proteomes" id="UP000030428"/>
    </source>
</evidence>
<gene>
    <name evidence="1" type="ORF">PN36_15965</name>
</gene>
<dbReference type="SUPFAM" id="SSF49899">
    <property type="entry name" value="Concanavalin A-like lectins/glucanases"/>
    <property type="match status" value="1"/>
</dbReference>
<dbReference type="PANTHER" id="PTHR42535:SF2">
    <property type="entry name" value="CHROMOSOME UNDETERMINED SCAFFOLD_146, WHOLE GENOME SHOTGUN SEQUENCE"/>
    <property type="match status" value="1"/>
</dbReference>
<accession>A0A0A6P1P0</accession>
<protein>
    <recommendedName>
        <fullName evidence="3">LamG-like jellyroll fold domain-containing protein</fullName>
    </recommendedName>
</protein>
<comment type="caution">
    <text evidence="1">The sequence shown here is derived from an EMBL/GenBank/DDBJ whole genome shotgun (WGS) entry which is preliminary data.</text>
</comment>
<evidence type="ECO:0000313" key="1">
    <source>
        <dbReference type="EMBL" id="KHD04805.1"/>
    </source>
</evidence>
<sequence length="245" mass="27785">MKFTTSVLTIIICATLMSCSRVSTTIKEWKNASTTPLVGHWRFDDSKDVIALDSSALKNNGTLVGMPSWETEGKLNGALFFDGKKDYVTLGKDSFNLTSKLSVSLWVKVEKTNSDYQTLIQRGRYVYPFMVQLEGSNRIRTAVRTMQRGESSDTHYLFSVTHLVENRWYHVAITYQNGEYILYIDGKQESKDVVNGELAVERNHTTTIGGQPAVGLSYLQGWLDDVRIYKIFLTPSQVQAIFKKR</sequence>